<gene>
    <name evidence="7" type="ordered locus">Acin_0067</name>
</gene>
<sequence length="397" mass="43637">MMMKKKLSGYSLTALTLAMCTQRMSIAVGNIFYGLAIVLFLVDVIERRRRGETFHLAPHVKHYFWAYAFFALTLLPSALLSPDVSFSFGKYLNSIVGRIVVLPMLLFLDVDEKAIKKALLCFIAFIAFDGLCTFGERLITGADRAHGLGDGWLRHASIVATVFPASIILWLQKAEKISHRNGLLVAAVLIVLGAIGSGTRSSWVGIFVSVILVTAESLRERNSRIVAVLLALSCSFAVIAASPALSQRFFSISNVTTDRSNGDRIEAWKKAAVMIQDKPVFGFGILQGGKAYLAHYRTKADTQGLHHFHNIYVQTAVDSGLVGLMGLASWILSSFYLFRHVENPYAFAGFCAWIGFCTVGMFDYTLGMSAAVKTLLFMTGCCLRLETSLGNKEEKTL</sequence>
<dbReference type="STRING" id="568816.Acin_0067"/>
<evidence type="ECO:0000256" key="3">
    <source>
        <dbReference type="ARBA" id="ARBA00022989"/>
    </source>
</evidence>
<dbReference type="InParanoid" id="G4Q619"/>
<dbReference type="Pfam" id="PF04932">
    <property type="entry name" value="Wzy_C"/>
    <property type="match status" value="1"/>
</dbReference>
<organism evidence="7 8">
    <name type="scientific">Acidaminococcus intestini (strain RyC-MR95)</name>
    <dbReference type="NCBI Taxonomy" id="568816"/>
    <lineage>
        <taxon>Bacteria</taxon>
        <taxon>Bacillati</taxon>
        <taxon>Bacillota</taxon>
        <taxon>Negativicutes</taxon>
        <taxon>Acidaminococcales</taxon>
        <taxon>Acidaminococcaceae</taxon>
        <taxon>Acidaminococcus</taxon>
    </lineage>
</organism>
<feature type="transmembrane region" description="Helical" evidence="5">
    <location>
        <begin position="344"/>
        <end position="366"/>
    </location>
</feature>
<evidence type="ECO:0000313" key="8">
    <source>
        <dbReference type="Proteomes" id="UP000007093"/>
    </source>
</evidence>
<name>G4Q619_ACIIR</name>
<dbReference type="EMBL" id="CP003058">
    <property type="protein sequence ID" value="AEQ21320.1"/>
    <property type="molecule type" value="Genomic_DNA"/>
</dbReference>
<feature type="transmembrane region" description="Helical" evidence="5">
    <location>
        <begin position="183"/>
        <end position="213"/>
    </location>
</feature>
<evidence type="ECO:0000256" key="5">
    <source>
        <dbReference type="SAM" id="Phobius"/>
    </source>
</evidence>
<reference evidence="7 8" key="1">
    <citation type="journal article" date="2011" name="J. Bacteriol.">
        <title>Complete genome sequence of Acidaminococcus intestini RYC-MR95, a Gram-negative bacterium from the phylum Firmicutes.</title>
        <authorList>
            <person name="D'Auria G."/>
            <person name="Galan J.C."/>
            <person name="Rodriguez-Alcayna M."/>
            <person name="Moya A."/>
            <person name="Baquero F."/>
            <person name="Latorre A."/>
        </authorList>
    </citation>
    <scope>NUCLEOTIDE SEQUENCE [LARGE SCALE GENOMIC DNA]</scope>
    <source>
        <strain evidence="7 8">RyC-MR95</strain>
    </source>
</reference>
<feature type="transmembrane region" description="Helical" evidence="5">
    <location>
        <begin position="62"/>
        <end position="79"/>
    </location>
</feature>
<dbReference type="PANTHER" id="PTHR37422">
    <property type="entry name" value="TEICHURONIC ACID BIOSYNTHESIS PROTEIN TUAE"/>
    <property type="match status" value="1"/>
</dbReference>
<accession>G4Q619</accession>
<evidence type="ECO:0000256" key="4">
    <source>
        <dbReference type="ARBA" id="ARBA00023136"/>
    </source>
</evidence>
<proteinExistence type="predicted"/>
<keyword evidence="4 5" id="KW-0472">Membrane</keyword>
<dbReference type="HOGENOM" id="CLU_033061_2_0_9"/>
<dbReference type="AlphaFoldDB" id="G4Q619"/>
<evidence type="ECO:0000259" key="6">
    <source>
        <dbReference type="Pfam" id="PF04932"/>
    </source>
</evidence>
<dbReference type="InterPro" id="IPR051533">
    <property type="entry name" value="WaaL-like"/>
</dbReference>
<protein>
    <recommendedName>
        <fullName evidence="6">O-antigen ligase-related domain-containing protein</fullName>
    </recommendedName>
</protein>
<feature type="transmembrane region" description="Helical" evidence="5">
    <location>
        <begin position="91"/>
        <end position="108"/>
    </location>
</feature>
<dbReference type="KEGG" id="ain:Acin_0067"/>
<evidence type="ECO:0000256" key="1">
    <source>
        <dbReference type="ARBA" id="ARBA00004141"/>
    </source>
</evidence>
<dbReference type="PANTHER" id="PTHR37422:SF13">
    <property type="entry name" value="LIPOPOLYSACCHARIDE BIOSYNTHESIS PROTEIN PA4999-RELATED"/>
    <property type="match status" value="1"/>
</dbReference>
<feature type="transmembrane region" description="Helical" evidence="5">
    <location>
        <begin position="225"/>
        <end position="245"/>
    </location>
</feature>
<dbReference type="Proteomes" id="UP000007093">
    <property type="component" value="Chromosome"/>
</dbReference>
<feature type="transmembrane region" description="Helical" evidence="5">
    <location>
        <begin position="152"/>
        <end position="171"/>
    </location>
</feature>
<keyword evidence="3 5" id="KW-1133">Transmembrane helix</keyword>
<dbReference type="eggNOG" id="COG3307">
    <property type="taxonomic scope" value="Bacteria"/>
</dbReference>
<dbReference type="RefSeq" id="WP_009015115.1">
    <property type="nucleotide sequence ID" value="NC_016077.1"/>
</dbReference>
<feature type="transmembrane region" description="Helical" evidence="5">
    <location>
        <begin position="120"/>
        <end position="140"/>
    </location>
</feature>
<dbReference type="InterPro" id="IPR007016">
    <property type="entry name" value="O-antigen_ligase-rel_domated"/>
</dbReference>
<feature type="transmembrane region" description="Helical" evidence="5">
    <location>
        <begin position="320"/>
        <end position="338"/>
    </location>
</feature>
<dbReference type="PATRIC" id="fig|568816.4.peg.62"/>
<evidence type="ECO:0000313" key="7">
    <source>
        <dbReference type="EMBL" id="AEQ21320.1"/>
    </source>
</evidence>
<comment type="subcellular location">
    <subcellularLocation>
        <location evidence="1">Membrane</location>
        <topology evidence="1">Multi-pass membrane protein</topology>
    </subcellularLocation>
</comment>
<evidence type="ECO:0000256" key="2">
    <source>
        <dbReference type="ARBA" id="ARBA00022692"/>
    </source>
</evidence>
<feature type="domain" description="O-antigen ligase-related" evidence="6">
    <location>
        <begin position="186"/>
        <end position="327"/>
    </location>
</feature>
<feature type="transmembrane region" description="Helical" evidence="5">
    <location>
        <begin position="30"/>
        <end position="46"/>
    </location>
</feature>
<dbReference type="GO" id="GO:0016020">
    <property type="term" value="C:membrane"/>
    <property type="evidence" value="ECO:0007669"/>
    <property type="project" value="UniProtKB-SubCell"/>
</dbReference>
<keyword evidence="2 5" id="KW-0812">Transmembrane</keyword>
<keyword evidence="8" id="KW-1185">Reference proteome</keyword>